<organism evidence="1 2">
    <name type="scientific">Acrobeloides nanus</name>
    <dbReference type="NCBI Taxonomy" id="290746"/>
    <lineage>
        <taxon>Eukaryota</taxon>
        <taxon>Metazoa</taxon>
        <taxon>Ecdysozoa</taxon>
        <taxon>Nematoda</taxon>
        <taxon>Chromadorea</taxon>
        <taxon>Rhabditida</taxon>
        <taxon>Tylenchina</taxon>
        <taxon>Cephalobomorpha</taxon>
        <taxon>Cephaloboidea</taxon>
        <taxon>Cephalobidae</taxon>
        <taxon>Acrobeloides</taxon>
    </lineage>
</organism>
<name>A0A914DMQ8_9BILA</name>
<sequence length="328" mass="37759">MSPIHKAVVLRSVNWQICKAVNYALWLCPEVQIELRWYEDRQKNPEPRIFIQGSEIADFKKALECIDFLLSHARCIKNLILNIEVSNCTILDKLLTKFIEAENVQLEVLKIRRRYVGQSFPIIADLIYQHSKTLKIVGKIGLSEAVDSFNDKLHLERLSLMNFDLVENGELDSDVLNEQSKQHIRRLAGLGATFEHLSYTTYSGFDIAKSPNTVMLKNCGVKSLRLTMQKGIPISVMTKPILNNLHKLEFIGDLEVDREDLSVAFPNLQYFDFHQQNLEFEIGQKFSDPTGTRTWTRLLAIVQVHYYCATETFRSPISNFLDFQVSVC</sequence>
<protein>
    <submittedName>
        <fullName evidence="2">Uncharacterized protein</fullName>
    </submittedName>
</protein>
<proteinExistence type="predicted"/>
<dbReference type="AlphaFoldDB" id="A0A914DMQ8"/>
<evidence type="ECO:0000313" key="2">
    <source>
        <dbReference type="WBParaSite" id="ACRNAN_scaffold2935.g22054.t1"/>
    </source>
</evidence>
<keyword evidence="1" id="KW-1185">Reference proteome</keyword>
<dbReference type="WBParaSite" id="ACRNAN_scaffold2935.g22054.t1">
    <property type="protein sequence ID" value="ACRNAN_scaffold2935.g22054.t1"/>
    <property type="gene ID" value="ACRNAN_scaffold2935.g22054"/>
</dbReference>
<evidence type="ECO:0000313" key="1">
    <source>
        <dbReference type="Proteomes" id="UP000887540"/>
    </source>
</evidence>
<accession>A0A914DMQ8</accession>
<dbReference type="Proteomes" id="UP000887540">
    <property type="component" value="Unplaced"/>
</dbReference>
<reference evidence="2" key="1">
    <citation type="submission" date="2022-11" db="UniProtKB">
        <authorList>
            <consortium name="WormBaseParasite"/>
        </authorList>
    </citation>
    <scope>IDENTIFICATION</scope>
</reference>